<keyword evidence="4" id="KW-1185">Reference proteome</keyword>
<feature type="domain" description="DUF7930" evidence="2">
    <location>
        <begin position="201"/>
        <end position="272"/>
    </location>
</feature>
<dbReference type="InterPro" id="IPR057690">
    <property type="entry name" value="DUF7930"/>
</dbReference>
<feature type="compositionally biased region" description="Basic and acidic residues" evidence="1">
    <location>
        <begin position="363"/>
        <end position="375"/>
    </location>
</feature>
<name>A0AAE9ET44_CAEBR</name>
<evidence type="ECO:0000313" key="3">
    <source>
        <dbReference type="EMBL" id="UMM30960.1"/>
    </source>
</evidence>
<organism evidence="3 4">
    <name type="scientific">Caenorhabditis briggsae</name>
    <dbReference type="NCBI Taxonomy" id="6238"/>
    <lineage>
        <taxon>Eukaryota</taxon>
        <taxon>Metazoa</taxon>
        <taxon>Ecdysozoa</taxon>
        <taxon>Nematoda</taxon>
        <taxon>Chromadorea</taxon>
        <taxon>Rhabditida</taxon>
        <taxon>Rhabditina</taxon>
        <taxon>Rhabditomorpha</taxon>
        <taxon>Rhabditoidea</taxon>
        <taxon>Rhabditidae</taxon>
        <taxon>Peloderinae</taxon>
        <taxon>Caenorhabditis</taxon>
    </lineage>
</organism>
<protein>
    <recommendedName>
        <fullName evidence="2">DUF7930 domain-containing protein</fullName>
    </recommendedName>
</protein>
<reference evidence="3 4" key="1">
    <citation type="submission" date="2022-04" db="EMBL/GenBank/DDBJ databases">
        <title>Chromosome-level reference genomes for two strains of Caenorhabditis briggsae: an improved platform for comparative genomics.</title>
        <authorList>
            <person name="Stevens L."/>
            <person name="Andersen E."/>
        </authorList>
    </citation>
    <scope>NUCLEOTIDE SEQUENCE [LARGE SCALE GENOMIC DNA]</scope>
    <source>
        <strain evidence="3">VX34</strain>
        <tissue evidence="3">Whole-organism</tissue>
    </source>
</reference>
<proteinExistence type="predicted"/>
<gene>
    <name evidence="3" type="ORF">L5515_012630</name>
</gene>
<sequence>MEISGLITKCEEKYAYALTEKGSVFIPTAAARLDKGVTLTDLRTVFRNNEPVLLRVQKQVEKKNGCRYIATSVRKTAPSQVLSDEVHGPVEVTVTSSEETYAFGVNEIYGTIFMPGDAFDPNVVKNVRRYCKEKDILIVTFKEQIELKKCHWVAISAVKQFKPLIREDLGILEAQGSSSSRNVVETRPKPTQAPGRLEIFYGAVTLVEPCEVTVATERHPEPVLCHMLTYTGGYKDNDYGATTLHDVVQLNDYVMYSAVKQHGHWRAVEWKLIDSEEKARITVPRPTSDSAVQTVPDLAFCLLKRVLHGNDALQVKYAGLLPKLPPSALPDDYIVTKNDPKFNSRSAHKSIDQNVRTRRLYEYSESPHRPNDHLRVSGGDHAAGDQGSHWHPHPRMLPARWFNAREKRFISVPFDFRAQPDEMHPDDTDSECTVCGLSEDSRRVSIESDGGVEGDEISDHKKPRLRTVNINNTRPEEGRLF</sequence>
<accession>A0AAE9ET44</accession>
<evidence type="ECO:0000256" key="1">
    <source>
        <dbReference type="SAM" id="MobiDB-lite"/>
    </source>
</evidence>
<evidence type="ECO:0000313" key="4">
    <source>
        <dbReference type="Proteomes" id="UP000829354"/>
    </source>
</evidence>
<dbReference type="Pfam" id="PF25558">
    <property type="entry name" value="DUF7930"/>
    <property type="match status" value="1"/>
</dbReference>
<feature type="region of interest" description="Disordered" evidence="1">
    <location>
        <begin position="443"/>
        <end position="481"/>
    </location>
</feature>
<dbReference type="Proteomes" id="UP000829354">
    <property type="component" value="Chromosome IV"/>
</dbReference>
<dbReference type="AlphaFoldDB" id="A0AAE9ET44"/>
<evidence type="ECO:0000259" key="2">
    <source>
        <dbReference type="Pfam" id="PF25558"/>
    </source>
</evidence>
<dbReference type="EMBL" id="CP092623">
    <property type="protein sequence ID" value="UMM30960.1"/>
    <property type="molecule type" value="Genomic_DNA"/>
</dbReference>
<feature type="region of interest" description="Disordered" evidence="1">
    <location>
        <begin position="363"/>
        <end position="392"/>
    </location>
</feature>